<keyword evidence="1" id="KW-0489">Methyltransferase</keyword>
<reference evidence="1" key="1">
    <citation type="submission" date="2020-05" db="EMBL/GenBank/DDBJ databases">
        <authorList>
            <person name="Chiriac C."/>
            <person name="Salcher M."/>
            <person name="Ghai R."/>
            <person name="Kavagutti S V."/>
        </authorList>
    </citation>
    <scope>NUCLEOTIDE SEQUENCE</scope>
</reference>
<dbReference type="Gene3D" id="3.40.50.150">
    <property type="entry name" value="Vaccinia Virus protein VP39"/>
    <property type="match status" value="1"/>
</dbReference>
<evidence type="ECO:0000313" key="1">
    <source>
        <dbReference type="EMBL" id="CAB4203874.1"/>
    </source>
</evidence>
<proteinExistence type="predicted"/>
<keyword evidence="1" id="KW-0808">Transferase</keyword>
<dbReference type="GO" id="GO:0008168">
    <property type="term" value="F:methyltransferase activity"/>
    <property type="evidence" value="ECO:0007669"/>
    <property type="project" value="UniProtKB-KW"/>
</dbReference>
<name>A0A6J5S5S9_9CAUD</name>
<dbReference type="GO" id="GO:0032259">
    <property type="term" value="P:methylation"/>
    <property type="evidence" value="ECO:0007669"/>
    <property type="project" value="UniProtKB-KW"/>
</dbReference>
<dbReference type="EMBL" id="LR797341">
    <property type="protein sequence ID" value="CAB4203874.1"/>
    <property type="molecule type" value="Genomic_DNA"/>
</dbReference>
<sequence>MITPKEFLEKELGWGISFDNADFLNLAKCTAEQLKDLPIKSVMDFGAGTGVYSDAFHKFGFDTYVYEIWDEHKQYIRSKAPYLNIIDKPITTDLMALIEVAEHMTNKEILNLFKAVKPTYVLFSSTSEKTDYDEEWGHINVKQQSEWILMFKRMGYELDRHLFYPTVYSKLFKLCL</sequence>
<gene>
    <name evidence="1" type="ORF">UFOVP1384_8</name>
</gene>
<organism evidence="1">
    <name type="scientific">uncultured Caudovirales phage</name>
    <dbReference type="NCBI Taxonomy" id="2100421"/>
    <lineage>
        <taxon>Viruses</taxon>
        <taxon>Duplodnaviria</taxon>
        <taxon>Heunggongvirae</taxon>
        <taxon>Uroviricota</taxon>
        <taxon>Caudoviricetes</taxon>
        <taxon>Peduoviridae</taxon>
        <taxon>Maltschvirus</taxon>
        <taxon>Maltschvirus maltsch</taxon>
    </lineage>
</organism>
<dbReference type="InterPro" id="IPR029063">
    <property type="entry name" value="SAM-dependent_MTases_sf"/>
</dbReference>
<protein>
    <submittedName>
        <fullName evidence="1">Methyltransferase domain containing protein</fullName>
    </submittedName>
</protein>
<accession>A0A6J5S5S9</accession>
<dbReference type="SUPFAM" id="SSF53335">
    <property type="entry name" value="S-adenosyl-L-methionine-dependent methyltransferases"/>
    <property type="match status" value="1"/>
</dbReference>
<dbReference type="Pfam" id="PF13489">
    <property type="entry name" value="Methyltransf_23"/>
    <property type="match status" value="1"/>
</dbReference>